<dbReference type="EMBL" id="KQ964492">
    <property type="protein sequence ID" value="KXN70818.1"/>
    <property type="molecule type" value="Genomic_DNA"/>
</dbReference>
<dbReference type="SUPFAM" id="SSF53335">
    <property type="entry name" value="S-adenosyl-L-methionine-dependent methyltransferases"/>
    <property type="match status" value="1"/>
</dbReference>
<dbReference type="Pfam" id="PF13847">
    <property type="entry name" value="Methyltransf_31"/>
    <property type="match status" value="1"/>
</dbReference>
<accession>A0A137P742</accession>
<sequence length="192" mass="22172">MVQNALSNTEKAEWKVMDLGCGSGRDLAYLSIQNLKWKCYGIDSWKGSISRCQQIFNNLGLESQLRKLYLMKFMRDGSLKDLLTGRNYFDYCKFDKIDNLFDFVVIIRFLVRENFEFVSKIVNPGGFLLICTFINLPGVEYDSPKGVEHRLEPGELKEYFVNGLNFELIDDSVGYIEDGRPVNCFLVRKSNV</sequence>
<name>A0A137P742_CONC2</name>
<organism evidence="2 3">
    <name type="scientific">Conidiobolus coronatus (strain ATCC 28846 / CBS 209.66 / NRRL 28638)</name>
    <name type="common">Delacroixia coronata</name>
    <dbReference type="NCBI Taxonomy" id="796925"/>
    <lineage>
        <taxon>Eukaryota</taxon>
        <taxon>Fungi</taxon>
        <taxon>Fungi incertae sedis</taxon>
        <taxon>Zoopagomycota</taxon>
        <taxon>Entomophthoromycotina</taxon>
        <taxon>Entomophthoromycetes</taxon>
        <taxon>Entomophthorales</taxon>
        <taxon>Ancylistaceae</taxon>
        <taxon>Conidiobolus</taxon>
    </lineage>
</organism>
<dbReference type="InterPro" id="IPR025714">
    <property type="entry name" value="Methyltranfer_dom"/>
</dbReference>
<gene>
    <name evidence="2" type="ORF">CONCODRAFT_17357</name>
</gene>
<evidence type="ECO:0000313" key="3">
    <source>
        <dbReference type="Proteomes" id="UP000070444"/>
    </source>
</evidence>
<dbReference type="OrthoDB" id="74240at2759"/>
<dbReference type="Gene3D" id="3.40.50.150">
    <property type="entry name" value="Vaccinia Virus protein VP39"/>
    <property type="match status" value="1"/>
</dbReference>
<protein>
    <recommendedName>
        <fullName evidence="1">Methyltransferase domain-containing protein</fullName>
    </recommendedName>
</protein>
<keyword evidence="3" id="KW-1185">Reference proteome</keyword>
<evidence type="ECO:0000313" key="2">
    <source>
        <dbReference type="EMBL" id="KXN70818.1"/>
    </source>
</evidence>
<feature type="domain" description="Methyltransferase" evidence="1">
    <location>
        <begin position="12"/>
        <end position="134"/>
    </location>
</feature>
<evidence type="ECO:0000259" key="1">
    <source>
        <dbReference type="Pfam" id="PF13847"/>
    </source>
</evidence>
<reference evidence="2 3" key="1">
    <citation type="journal article" date="2015" name="Genome Biol. Evol.">
        <title>Phylogenomic analyses indicate that early fungi evolved digesting cell walls of algal ancestors of land plants.</title>
        <authorList>
            <person name="Chang Y."/>
            <person name="Wang S."/>
            <person name="Sekimoto S."/>
            <person name="Aerts A.L."/>
            <person name="Choi C."/>
            <person name="Clum A."/>
            <person name="LaButti K.M."/>
            <person name="Lindquist E.A."/>
            <person name="Yee Ngan C."/>
            <person name="Ohm R.A."/>
            <person name="Salamov A.A."/>
            <person name="Grigoriev I.V."/>
            <person name="Spatafora J.W."/>
            <person name="Berbee M.L."/>
        </authorList>
    </citation>
    <scope>NUCLEOTIDE SEQUENCE [LARGE SCALE GENOMIC DNA]</scope>
    <source>
        <strain evidence="2 3">NRRL 28638</strain>
    </source>
</reference>
<proteinExistence type="predicted"/>
<dbReference type="Proteomes" id="UP000070444">
    <property type="component" value="Unassembled WGS sequence"/>
</dbReference>
<dbReference type="InterPro" id="IPR029063">
    <property type="entry name" value="SAM-dependent_MTases_sf"/>
</dbReference>
<dbReference type="AlphaFoldDB" id="A0A137P742"/>